<dbReference type="InterPro" id="IPR006311">
    <property type="entry name" value="TAT_signal"/>
</dbReference>
<dbReference type="EMBL" id="CP108169">
    <property type="protein sequence ID" value="WTQ75215.1"/>
    <property type="molecule type" value="Genomic_DNA"/>
</dbReference>
<name>A0AAU1LUV3_9ACTN</name>
<dbReference type="PROSITE" id="PS51318">
    <property type="entry name" value="TAT"/>
    <property type="match status" value="1"/>
</dbReference>
<dbReference type="AlphaFoldDB" id="A0AAU1LUV3"/>
<evidence type="ECO:0000313" key="1">
    <source>
        <dbReference type="EMBL" id="WTQ75215.1"/>
    </source>
</evidence>
<proteinExistence type="predicted"/>
<organism evidence="1">
    <name type="scientific">Streptomyces sp. NBC_00148</name>
    <dbReference type="NCBI Taxonomy" id="2903626"/>
    <lineage>
        <taxon>Bacteria</taxon>
        <taxon>Bacillati</taxon>
        <taxon>Actinomycetota</taxon>
        <taxon>Actinomycetes</taxon>
        <taxon>Kitasatosporales</taxon>
        <taxon>Streptomycetaceae</taxon>
        <taxon>Streptomyces</taxon>
    </lineage>
</organism>
<sequence>MKGIEDVKLEKSGFSRRTVLIQAGVITTAAAVASLTPGVATAATGKATASEPADLPTSANGWPLVEQANHVSTVWTRPVPGTGLDFDVRIGDAETILLHVIRRFHYEVEQLHGAGLAGWQAIGSVNTKRPESNLASGTAVRIRPGAAAEGSFFPLQEIVLRDILSDCEGTVRWGGDDSQVDESLFYLDRGPDDPQIRRLATRLRKGEVTPGLGAGSAVNVMARSRQERAGRLAAEQRKS</sequence>
<gene>
    <name evidence="1" type="ORF">OG222_19965</name>
</gene>
<accession>A0AAU1LUV3</accession>
<protein>
    <submittedName>
        <fullName evidence="1">Uncharacterized protein</fullName>
    </submittedName>
</protein>
<reference evidence="1" key="1">
    <citation type="submission" date="2022-10" db="EMBL/GenBank/DDBJ databases">
        <title>The complete genomes of actinobacterial strains from the NBC collection.</title>
        <authorList>
            <person name="Joergensen T.S."/>
            <person name="Alvarez Arevalo M."/>
            <person name="Sterndorff E.B."/>
            <person name="Faurdal D."/>
            <person name="Vuksanovic O."/>
            <person name="Mourched A.-S."/>
            <person name="Charusanti P."/>
            <person name="Shaw S."/>
            <person name="Blin K."/>
            <person name="Weber T."/>
        </authorList>
    </citation>
    <scope>NUCLEOTIDE SEQUENCE</scope>
    <source>
        <strain evidence="1">NBC_00148</strain>
    </source>
</reference>